<evidence type="ECO:0000256" key="1">
    <source>
        <dbReference type="SAM" id="MobiDB-lite"/>
    </source>
</evidence>
<protein>
    <recommendedName>
        <fullName evidence="2">Nucleoside phosphorylase domain-containing protein</fullName>
    </recommendedName>
</protein>
<reference evidence="3 4" key="1">
    <citation type="submission" date="2019-04" db="EMBL/GenBank/DDBJ databases">
        <title>Sphingomonas psychrotolerans sp. nov., isolated from soil in the Tianshan Mountains, Xinjiang, China.</title>
        <authorList>
            <person name="Luo Y."/>
            <person name="Sheng H."/>
        </authorList>
    </citation>
    <scope>NUCLEOTIDE SEQUENCE [LARGE SCALE GENOMIC DNA]</scope>
    <source>
        <strain evidence="3 4">ZFGT-11</strain>
    </source>
</reference>
<dbReference type="PANTHER" id="PTHR46832">
    <property type="entry name" value="5'-METHYLTHIOADENOSINE/S-ADENOSYLHOMOCYSTEINE NUCLEOSIDASE"/>
    <property type="match status" value="1"/>
</dbReference>
<dbReference type="OrthoDB" id="5379188at2"/>
<accession>A0A4S1XBY2</accession>
<organism evidence="3 4">
    <name type="scientific">Sphingomonas gei</name>
    <dbReference type="NCBI Taxonomy" id="1395960"/>
    <lineage>
        <taxon>Bacteria</taxon>
        <taxon>Pseudomonadati</taxon>
        <taxon>Pseudomonadota</taxon>
        <taxon>Alphaproteobacteria</taxon>
        <taxon>Sphingomonadales</taxon>
        <taxon>Sphingomonadaceae</taxon>
        <taxon>Sphingomonas</taxon>
    </lineage>
</organism>
<comment type="caution">
    <text evidence="3">The sequence shown here is derived from an EMBL/GenBank/DDBJ whole genome shotgun (WGS) entry which is preliminary data.</text>
</comment>
<feature type="domain" description="Nucleoside phosphorylase" evidence="2">
    <location>
        <begin position="94"/>
        <end position="273"/>
    </location>
</feature>
<dbReference type="GO" id="GO:0008930">
    <property type="term" value="F:methylthioadenosine nucleosidase activity"/>
    <property type="evidence" value="ECO:0007669"/>
    <property type="project" value="TreeGrafter"/>
</dbReference>
<evidence type="ECO:0000259" key="2">
    <source>
        <dbReference type="Pfam" id="PF01048"/>
    </source>
</evidence>
<dbReference type="Pfam" id="PF01048">
    <property type="entry name" value="PNP_UDP_1"/>
    <property type="match status" value="1"/>
</dbReference>
<dbReference type="GO" id="GO:0005829">
    <property type="term" value="C:cytosol"/>
    <property type="evidence" value="ECO:0007669"/>
    <property type="project" value="TreeGrafter"/>
</dbReference>
<dbReference type="EMBL" id="SRXT01000004">
    <property type="protein sequence ID" value="TGX53173.1"/>
    <property type="molecule type" value="Genomic_DNA"/>
</dbReference>
<keyword evidence="4" id="KW-1185">Reference proteome</keyword>
<gene>
    <name evidence="3" type="ORF">E5A73_09900</name>
</gene>
<evidence type="ECO:0000313" key="4">
    <source>
        <dbReference type="Proteomes" id="UP000306147"/>
    </source>
</evidence>
<dbReference type="InterPro" id="IPR035994">
    <property type="entry name" value="Nucleoside_phosphorylase_sf"/>
</dbReference>
<dbReference type="SUPFAM" id="SSF53167">
    <property type="entry name" value="Purine and uridine phosphorylases"/>
    <property type="match status" value="1"/>
</dbReference>
<sequence>MPEQMLPVQQGPAPSPAPDWVRLPGRGGNALVAIITIVEEEYVAVRARGDFNELAGDSPYLRRNEVAPGVYDMILARTVDRSNGPCGDLVRTIAEQFRPEFIILSGIAGGVGREGVGLGDVVVADHVDWYEMRKMAEGKDVIRKMALDHPSLYLRETIFQRVKHQEKWLARIGMERPVEGKPQVFEGNLIAGDKILGDGENEYQRMILDEFDKALAVDMESYGLARGVYNARSARHYNLNYLVVRGISDLVNAAGNNDQRKQWRDYAAATAAAFSLSVADEIVAICK</sequence>
<feature type="region of interest" description="Disordered" evidence="1">
    <location>
        <begin position="1"/>
        <end position="20"/>
    </location>
</feature>
<proteinExistence type="predicted"/>
<dbReference type="Gene3D" id="3.40.50.1580">
    <property type="entry name" value="Nucleoside phosphorylase domain"/>
    <property type="match status" value="1"/>
</dbReference>
<dbReference type="GO" id="GO:0009116">
    <property type="term" value="P:nucleoside metabolic process"/>
    <property type="evidence" value="ECO:0007669"/>
    <property type="project" value="InterPro"/>
</dbReference>
<dbReference type="AlphaFoldDB" id="A0A4S1XBY2"/>
<dbReference type="GO" id="GO:0019284">
    <property type="term" value="P:L-methionine salvage from S-adenosylmethionine"/>
    <property type="evidence" value="ECO:0007669"/>
    <property type="project" value="TreeGrafter"/>
</dbReference>
<dbReference type="GO" id="GO:0008782">
    <property type="term" value="F:adenosylhomocysteine nucleosidase activity"/>
    <property type="evidence" value="ECO:0007669"/>
    <property type="project" value="TreeGrafter"/>
</dbReference>
<dbReference type="InterPro" id="IPR000845">
    <property type="entry name" value="Nucleoside_phosphorylase_d"/>
</dbReference>
<evidence type="ECO:0000313" key="3">
    <source>
        <dbReference type="EMBL" id="TGX53173.1"/>
    </source>
</evidence>
<dbReference type="Proteomes" id="UP000306147">
    <property type="component" value="Unassembled WGS sequence"/>
</dbReference>
<name>A0A4S1XBY2_9SPHN</name>
<dbReference type="PANTHER" id="PTHR46832:SF1">
    <property type="entry name" value="5'-METHYLTHIOADENOSINE_S-ADENOSYLHOMOCYSTEINE NUCLEOSIDASE"/>
    <property type="match status" value="1"/>
</dbReference>